<dbReference type="Proteomes" id="UP000051841">
    <property type="component" value="Unassembled WGS sequence"/>
</dbReference>
<evidence type="ECO:0000256" key="8">
    <source>
        <dbReference type="RuleBase" id="RU363032"/>
    </source>
</evidence>
<dbReference type="PANTHER" id="PTHR30450:SF1">
    <property type="entry name" value="D-METHIONINE TRANSPORT SYSTEM PERMEASE PROTEIN METI-RELATED"/>
    <property type="match status" value="1"/>
</dbReference>
<gene>
    <name evidence="10" type="ORF">IV49_GL000870</name>
</gene>
<keyword evidence="5 8" id="KW-0812">Transmembrane</keyword>
<evidence type="ECO:0000256" key="2">
    <source>
        <dbReference type="ARBA" id="ARBA00007069"/>
    </source>
</evidence>
<evidence type="ECO:0000259" key="9">
    <source>
        <dbReference type="PROSITE" id="PS50928"/>
    </source>
</evidence>
<dbReference type="PROSITE" id="PS50928">
    <property type="entry name" value="ABC_TM1"/>
    <property type="match status" value="1"/>
</dbReference>
<evidence type="ECO:0000256" key="6">
    <source>
        <dbReference type="ARBA" id="ARBA00022989"/>
    </source>
</evidence>
<dbReference type="GO" id="GO:0005886">
    <property type="term" value="C:plasma membrane"/>
    <property type="evidence" value="ECO:0007669"/>
    <property type="project" value="UniProtKB-SubCell"/>
</dbReference>
<dbReference type="InterPro" id="IPR035906">
    <property type="entry name" value="MetI-like_sf"/>
</dbReference>
<proteinExistence type="inferred from homology"/>
<comment type="caution">
    <text evidence="10">The sequence shown here is derived from an EMBL/GenBank/DDBJ whole genome shotgun (WGS) entry which is preliminary data.</text>
</comment>
<keyword evidence="4" id="KW-1003">Cell membrane</keyword>
<evidence type="ECO:0000313" key="11">
    <source>
        <dbReference type="Proteomes" id="UP000051841"/>
    </source>
</evidence>
<accession>A0A0R2HJ20</accession>
<dbReference type="Pfam" id="PF00528">
    <property type="entry name" value="BPD_transp_1"/>
    <property type="match status" value="1"/>
</dbReference>
<feature type="transmembrane region" description="Helical" evidence="8">
    <location>
        <begin position="17"/>
        <end position="40"/>
    </location>
</feature>
<dbReference type="PATRIC" id="fig|1410657.5.peg.908"/>
<dbReference type="PANTHER" id="PTHR30450">
    <property type="entry name" value="ABC TRANSPORTER PERMEASE"/>
    <property type="match status" value="1"/>
</dbReference>
<evidence type="ECO:0000256" key="3">
    <source>
        <dbReference type="ARBA" id="ARBA00022448"/>
    </source>
</evidence>
<evidence type="ECO:0000256" key="5">
    <source>
        <dbReference type="ARBA" id="ARBA00022692"/>
    </source>
</evidence>
<dbReference type="RefSeq" id="WP_031589542.1">
    <property type="nucleotide sequence ID" value="NZ_JNKN01000025.1"/>
</dbReference>
<organism evidence="10 11">
    <name type="scientific">Kandleria vitulina DSM 20405</name>
    <dbReference type="NCBI Taxonomy" id="1410657"/>
    <lineage>
        <taxon>Bacteria</taxon>
        <taxon>Bacillati</taxon>
        <taxon>Bacillota</taxon>
        <taxon>Erysipelotrichia</taxon>
        <taxon>Erysipelotrichales</taxon>
        <taxon>Coprobacillaceae</taxon>
        <taxon>Kandleria</taxon>
    </lineage>
</organism>
<sequence length="219" mass="23738">MDNQIISMIIQGVGETLLMVIASTVLGYILGLPLGIILTVSDKDGLKPNKTLYKILDVIINILRSVPFLILLIILIPVTKMIVGKSYGTIATIVPLTVSAFPFIARMVEQSLKEVDPGVIEAAQSMGATNRQIVFNVMMVEAKVSLITGTTIVFASILAYSAMAGALGGGGLGDIATRYGYYRREEQIMWVSVIILVVMVQIFQSLGMLLAKKMDNKKK</sequence>
<dbReference type="CDD" id="cd06261">
    <property type="entry name" value="TM_PBP2"/>
    <property type="match status" value="1"/>
</dbReference>
<dbReference type="GO" id="GO:0048473">
    <property type="term" value="P:D-methionine transmembrane transport"/>
    <property type="evidence" value="ECO:0007669"/>
    <property type="project" value="TreeGrafter"/>
</dbReference>
<keyword evidence="3 8" id="KW-0813">Transport</keyword>
<dbReference type="AlphaFoldDB" id="A0A0R2HJ20"/>
<name>A0A0R2HJ20_9FIRM</name>
<feature type="domain" description="ABC transmembrane type-1" evidence="9">
    <location>
        <begin position="13"/>
        <end position="207"/>
    </location>
</feature>
<dbReference type="FunFam" id="1.10.3720.10:FF:000002">
    <property type="entry name" value="D-methionine ABC transporter permease MetI"/>
    <property type="match status" value="1"/>
</dbReference>
<dbReference type="EMBL" id="JQBL01000021">
    <property type="protein sequence ID" value="KRN49751.1"/>
    <property type="molecule type" value="Genomic_DNA"/>
</dbReference>
<dbReference type="InterPro" id="IPR051322">
    <property type="entry name" value="AA_ABC_Transporter_Permease"/>
</dbReference>
<reference evidence="10 11" key="1">
    <citation type="journal article" date="2015" name="Genome Announc.">
        <title>Expanding the biotechnology potential of lactobacilli through comparative genomics of 213 strains and associated genera.</title>
        <authorList>
            <person name="Sun Z."/>
            <person name="Harris H.M."/>
            <person name="McCann A."/>
            <person name="Guo C."/>
            <person name="Argimon S."/>
            <person name="Zhang W."/>
            <person name="Yang X."/>
            <person name="Jeffery I.B."/>
            <person name="Cooney J.C."/>
            <person name="Kagawa T.F."/>
            <person name="Liu W."/>
            <person name="Song Y."/>
            <person name="Salvetti E."/>
            <person name="Wrobel A."/>
            <person name="Rasinkangas P."/>
            <person name="Parkhill J."/>
            <person name="Rea M.C."/>
            <person name="O'Sullivan O."/>
            <person name="Ritari J."/>
            <person name="Douillard F.P."/>
            <person name="Paul Ross R."/>
            <person name="Yang R."/>
            <person name="Briner A.E."/>
            <person name="Felis G.E."/>
            <person name="de Vos W.M."/>
            <person name="Barrangou R."/>
            <person name="Klaenhammer T.R."/>
            <person name="Caufield P.W."/>
            <person name="Cui Y."/>
            <person name="Zhang H."/>
            <person name="O'Toole P.W."/>
        </authorList>
    </citation>
    <scope>NUCLEOTIDE SEQUENCE [LARGE SCALE GENOMIC DNA]</scope>
    <source>
        <strain evidence="10 11">DSM 20405</strain>
    </source>
</reference>
<feature type="transmembrane region" description="Helical" evidence="8">
    <location>
        <begin position="52"/>
        <end position="75"/>
    </location>
</feature>
<keyword evidence="6 8" id="KW-1133">Transmembrane helix</keyword>
<evidence type="ECO:0000256" key="4">
    <source>
        <dbReference type="ARBA" id="ARBA00022475"/>
    </source>
</evidence>
<evidence type="ECO:0000256" key="1">
    <source>
        <dbReference type="ARBA" id="ARBA00004651"/>
    </source>
</evidence>
<feature type="transmembrane region" description="Helical" evidence="8">
    <location>
        <begin position="87"/>
        <end position="105"/>
    </location>
</feature>
<keyword evidence="7 8" id="KW-0472">Membrane</keyword>
<comment type="subcellular location">
    <subcellularLocation>
        <location evidence="1 8">Cell membrane</location>
        <topology evidence="1 8">Multi-pass membrane protein</topology>
    </subcellularLocation>
</comment>
<dbReference type="Gene3D" id="1.10.3720.10">
    <property type="entry name" value="MetI-like"/>
    <property type="match status" value="1"/>
</dbReference>
<comment type="similarity">
    <text evidence="2">Belongs to the binding-protein-dependent transport system permease family. CysTW subfamily.</text>
</comment>
<evidence type="ECO:0000256" key="7">
    <source>
        <dbReference type="ARBA" id="ARBA00023136"/>
    </source>
</evidence>
<dbReference type="SUPFAM" id="SSF161098">
    <property type="entry name" value="MetI-like"/>
    <property type="match status" value="1"/>
</dbReference>
<feature type="transmembrane region" description="Helical" evidence="8">
    <location>
        <begin position="146"/>
        <end position="168"/>
    </location>
</feature>
<keyword evidence="11" id="KW-1185">Reference proteome</keyword>
<feature type="transmembrane region" description="Helical" evidence="8">
    <location>
        <begin position="188"/>
        <end position="211"/>
    </location>
</feature>
<protein>
    <submittedName>
        <fullName evidence="10">Abc superfamily atp binding cassette transporter, membrane protein</fullName>
    </submittedName>
</protein>
<dbReference type="InterPro" id="IPR000515">
    <property type="entry name" value="MetI-like"/>
</dbReference>
<evidence type="ECO:0000313" key="10">
    <source>
        <dbReference type="EMBL" id="KRN49751.1"/>
    </source>
</evidence>